<dbReference type="PANTHER" id="PTHR23084">
    <property type="entry name" value="PHOSPHATIDYLINOSITOL-4-PHOSPHATE 5-KINASE RELATED"/>
    <property type="match status" value="1"/>
</dbReference>
<dbReference type="SUPFAM" id="SSF82185">
    <property type="entry name" value="Histone H3 K4-specific methyltransferase SET7/9 N-terminal domain"/>
    <property type="match status" value="1"/>
</dbReference>
<keyword evidence="1" id="KW-0677">Repeat</keyword>
<evidence type="ECO:0000313" key="4">
    <source>
        <dbReference type="Proteomes" id="UP001443914"/>
    </source>
</evidence>
<dbReference type="Pfam" id="PF02493">
    <property type="entry name" value="MORN"/>
    <property type="match status" value="7"/>
</dbReference>
<evidence type="ECO:0000256" key="1">
    <source>
        <dbReference type="ARBA" id="ARBA00022737"/>
    </source>
</evidence>
<evidence type="ECO:0000256" key="2">
    <source>
        <dbReference type="SAM" id="Phobius"/>
    </source>
</evidence>
<keyword evidence="2" id="KW-0812">Transmembrane</keyword>
<evidence type="ECO:0000313" key="3">
    <source>
        <dbReference type="EMBL" id="KAK9698871.1"/>
    </source>
</evidence>
<feature type="transmembrane region" description="Helical" evidence="2">
    <location>
        <begin position="31"/>
        <end position="49"/>
    </location>
</feature>
<dbReference type="PANTHER" id="PTHR23084:SF243">
    <property type="entry name" value="1-PHOSPHATIDYLINOSITOL-4-PHOSPHATE 5-KINASE"/>
    <property type="match status" value="1"/>
</dbReference>
<dbReference type="FunFam" id="2.20.110.10:FF:000002">
    <property type="entry name" value="Phosphatidylinositol 4-phosphate 5-kinase 8"/>
    <property type="match status" value="2"/>
</dbReference>
<gene>
    <name evidence="3" type="ORF">RND81_08G137400</name>
</gene>
<organism evidence="3 4">
    <name type="scientific">Saponaria officinalis</name>
    <name type="common">Common soapwort</name>
    <name type="synonym">Lychnis saponaria</name>
    <dbReference type="NCBI Taxonomy" id="3572"/>
    <lineage>
        <taxon>Eukaryota</taxon>
        <taxon>Viridiplantae</taxon>
        <taxon>Streptophyta</taxon>
        <taxon>Embryophyta</taxon>
        <taxon>Tracheophyta</taxon>
        <taxon>Spermatophyta</taxon>
        <taxon>Magnoliopsida</taxon>
        <taxon>eudicotyledons</taxon>
        <taxon>Gunneridae</taxon>
        <taxon>Pentapetalae</taxon>
        <taxon>Caryophyllales</taxon>
        <taxon>Caryophyllaceae</taxon>
        <taxon>Caryophylleae</taxon>
        <taxon>Saponaria</taxon>
    </lineage>
</organism>
<name>A0AAW1J7U2_SAPOF</name>
<feature type="transmembrane region" description="Helical" evidence="2">
    <location>
        <begin position="55"/>
        <end position="73"/>
    </location>
</feature>
<dbReference type="GO" id="GO:0016020">
    <property type="term" value="C:membrane"/>
    <property type="evidence" value="ECO:0007669"/>
    <property type="project" value="UniProtKB-ARBA"/>
</dbReference>
<keyword evidence="2" id="KW-0472">Membrane</keyword>
<dbReference type="Proteomes" id="UP001443914">
    <property type="component" value="Unassembled WGS sequence"/>
</dbReference>
<reference evidence="3" key="1">
    <citation type="submission" date="2024-03" db="EMBL/GenBank/DDBJ databases">
        <title>WGS assembly of Saponaria officinalis var. Norfolk2.</title>
        <authorList>
            <person name="Jenkins J."/>
            <person name="Shu S."/>
            <person name="Grimwood J."/>
            <person name="Barry K."/>
            <person name="Goodstein D."/>
            <person name="Schmutz J."/>
            <person name="Leebens-Mack J."/>
            <person name="Osbourn A."/>
        </authorList>
    </citation>
    <scope>NUCLEOTIDE SEQUENCE [LARGE SCALE GENOMIC DNA]</scope>
    <source>
        <strain evidence="3">JIC</strain>
    </source>
</reference>
<dbReference type="InterPro" id="IPR003409">
    <property type="entry name" value="MORN"/>
</dbReference>
<dbReference type="EMBL" id="JBDFQZ010000008">
    <property type="protein sequence ID" value="KAK9698871.1"/>
    <property type="molecule type" value="Genomic_DNA"/>
</dbReference>
<dbReference type="Gene3D" id="2.20.110.10">
    <property type="entry name" value="Histone H3 K4-specific methyltransferase SET7/9 N-terminal domain"/>
    <property type="match status" value="2"/>
</dbReference>
<keyword evidence="4" id="KW-1185">Reference proteome</keyword>
<keyword evidence="2" id="KW-1133">Transmembrane helix</keyword>
<protein>
    <submittedName>
        <fullName evidence="3">Uncharacterized protein</fullName>
    </submittedName>
</protein>
<comment type="caution">
    <text evidence="3">The sequence shown here is derived from an EMBL/GenBank/DDBJ whole genome shotgun (WGS) entry which is preliminary data.</text>
</comment>
<dbReference type="SMART" id="SM00698">
    <property type="entry name" value="MORN"/>
    <property type="match status" value="7"/>
</dbReference>
<accession>A0AAW1J7U2</accession>
<sequence length="407" mass="45801">MDFTILSSLHKVVPFQLCQRSKKHTQKFQKIQTFFLLILLSLFSLYFLTSNSINFIWVFAFFALIIISITITLPHSSIPLSKPPQTHVFLNKTTQNSKNPVIWSIGSDQKSEKVEKSGFLVKIFDNGDIYEGEVHNGNYSGKGVLVYHHHMCGCTQQVPIDSGCRFHGFQNRKSHDMCGKYEGDWVNGKYEGYGIEMWLSGSNYRGQYRNGLRNGFGVYKFHNGDVYEGEWFNGFCHGCGVVASSDGSVYVGLFKLGVKHGLGHFHFRNGDVYAGEYFADKMHGFGVYNFVNGHQYEGSWHEGERRGFGVYSFKNGEARSGYWQNGFLQNISDPIIGQSSSFRASDVVQKARDAAQRSHSVTVADDRLREAVSAANRTANAARVAAVKAVQKRFFEEISSGRLVSDV</sequence>
<dbReference type="AlphaFoldDB" id="A0AAW1J7U2"/>
<proteinExistence type="predicted"/>